<proteinExistence type="predicted"/>
<dbReference type="SUPFAM" id="SSF53448">
    <property type="entry name" value="Nucleotide-diphospho-sugar transferases"/>
    <property type="match status" value="1"/>
</dbReference>
<dbReference type="InterPro" id="IPR001173">
    <property type="entry name" value="Glyco_trans_2-like"/>
</dbReference>
<gene>
    <name evidence="2" type="ORF">J2Z17_002955</name>
</gene>
<keyword evidence="3" id="KW-1185">Reference proteome</keyword>
<dbReference type="EMBL" id="JAGGJU010000007">
    <property type="protein sequence ID" value="MBP1851510.1"/>
    <property type="molecule type" value="Genomic_DNA"/>
</dbReference>
<dbReference type="Proteomes" id="UP000759443">
    <property type="component" value="Unassembled WGS sequence"/>
</dbReference>
<sequence length="423" mass="48217">MTSKPLLSVCVPSRNRQYYFQHTIRAELQSPHRNVEFIFADNSDEPAIMNDFIKSIDDPRMVYLPSEDRVLSMVDNWERCMEACSGDWIVFIGDDDYMDTDLVLLLDRLMAVEPDTDALHWPPVNYNWPTEEGKIHGTKIVLKEEIFLLHKSLLENSMFGWKDASHVPHSGFSIYHSAISRKLMLRIKETFGGLYFEHPIVDYDNSCKVIALGQKFAVCPRPFSVMGKCPLSNSAGIGKRDEYRRNISALIGEVGRDFETDDAVRDLPFKSLLGTPAVIAQMQHWFKTKYGYEYPNWEVGFAKACAIDTGYYADQESFDQAREAYAQAFASWKGGKYLRHYNPKFIGKRDAANSIKTGFFENAVLIEETIGGSRTVGEFFDIVRCMIKPADMLEINPEGLRAGRPAPQTLRLNAPLSERRRAS</sequence>
<protein>
    <submittedName>
        <fullName evidence="2">Glycosyltransferase involved in cell wall biosynthesis</fullName>
    </submittedName>
</protein>
<dbReference type="CDD" id="cd00761">
    <property type="entry name" value="Glyco_tranf_GTA_type"/>
    <property type="match status" value="1"/>
</dbReference>
<feature type="domain" description="Glycosyltransferase 2-like" evidence="1">
    <location>
        <begin position="8"/>
        <end position="122"/>
    </location>
</feature>
<dbReference type="Pfam" id="PF00535">
    <property type="entry name" value="Glycos_transf_2"/>
    <property type="match status" value="1"/>
</dbReference>
<evidence type="ECO:0000313" key="3">
    <source>
        <dbReference type="Proteomes" id="UP000759443"/>
    </source>
</evidence>
<dbReference type="InterPro" id="IPR029044">
    <property type="entry name" value="Nucleotide-diphossugar_trans"/>
</dbReference>
<dbReference type="Gene3D" id="3.90.550.10">
    <property type="entry name" value="Spore Coat Polysaccharide Biosynthesis Protein SpsA, Chain A"/>
    <property type="match status" value="1"/>
</dbReference>
<accession>A0ABS4E0Q2</accession>
<dbReference type="RefSeq" id="WP_209946292.1">
    <property type="nucleotide sequence ID" value="NZ_JAGGJU010000007.1"/>
</dbReference>
<evidence type="ECO:0000259" key="1">
    <source>
        <dbReference type="Pfam" id="PF00535"/>
    </source>
</evidence>
<reference evidence="2 3" key="1">
    <citation type="submission" date="2021-03" db="EMBL/GenBank/DDBJ databases">
        <title>Genomic Encyclopedia of Type Strains, Phase IV (KMG-IV): sequencing the most valuable type-strain genomes for metagenomic binning, comparative biology and taxonomic classification.</title>
        <authorList>
            <person name="Goeker M."/>
        </authorList>
    </citation>
    <scope>NUCLEOTIDE SEQUENCE [LARGE SCALE GENOMIC DNA]</scope>
    <source>
        <strain evidence="2 3">DSM 21600</strain>
    </source>
</reference>
<comment type="caution">
    <text evidence="2">The sequence shown here is derived from an EMBL/GenBank/DDBJ whole genome shotgun (WGS) entry which is preliminary data.</text>
</comment>
<evidence type="ECO:0000313" key="2">
    <source>
        <dbReference type="EMBL" id="MBP1851510.1"/>
    </source>
</evidence>
<name>A0ABS4E0Q2_9HYPH</name>
<organism evidence="2 3">
    <name type="scientific">Rhizobium halophytocola</name>
    <dbReference type="NCBI Taxonomy" id="735519"/>
    <lineage>
        <taxon>Bacteria</taxon>
        <taxon>Pseudomonadati</taxon>
        <taxon>Pseudomonadota</taxon>
        <taxon>Alphaproteobacteria</taxon>
        <taxon>Hyphomicrobiales</taxon>
        <taxon>Rhizobiaceae</taxon>
        <taxon>Rhizobium/Agrobacterium group</taxon>
        <taxon>Rhizobium</taxon>
    </lineage>
</organism>